<dbReference type="AlphaFoldDB" id="A0A8J2X3A5"/>
<proteinExistence type="predicted"/>
<keyword evidence="2" id="KW-1185">Reference proteome</keyword>
<name>A0A8J2X3A5_9STRA</name>
<accession>A0A8J2X3A5</accession>
<evidence type="ECO:0000313" key="2">
    <source>
        <dbReference type="Proteomes" id="UP000789595"/>
    </source>
</evidence>
<protein>
    <submittedName>
        <fullName evidence="1">Uncharacterized protein</fullName>
    </submittedName>
</protein>
<evidence type="ECO:0000313" key="1">
    <source>
        <dbReference type="EMBL" id="CAH0379347.1"/>
    </source>
</evidence>
<organism evidence="1 2">
    <name type="scientific">Pelagomonas calceolata</name>
    <dbReference type="NCBI Taxonomy" id="35677"/>
    <lineage>
        <taxon>Eukaryota</taxon>
        <taxon>Sar</taxon>
        <taxon>Stramenopiles</taxon>
        <taxon>Ochrophyta</taxon>
        <taxon>Pelagophyceae</taxon>
        <taxon>Pelagomonadales</taxon>
        <taxon>Pelagomonadaceae</taxon>
        <taxon>Pelagomonas</taxon>
    </lineage>
</organism>
<dbReference type="Proteomes" id="UP000789595">
    <property type="component" value="Unassembled WGS sequence"/>
</dbReference>
<gene>
    <name evidence="1" type="ORF">PECAL_6P09630</name>
</gene>
<reference evidence="1" key="1">
    <citation type="submission" date="2021-11" db="EMBL/GenBank/DDBJ databases">
        <authorList>
            <consortium name="Genoscope - CEA"/>
            <person name="William W."/>
        </authorList>
    </citation>
    <scope>NUCLEOTIDE SEQUENCE</scope>
</reference>
<comment type="caution">
    <text evidence="1">The sequence shown here is derived from an EMBL/GenBank/DDBJ whole genome shotgun (WGS) entry which is preliminary data.</text>
</comment>
<sequence length="79" mass="8670">MSLVVCEAAQILALAQFMVNIYNILDSHHPSLNIRAQSDLLLAVVSTYSRAQSSESGGSLRRRVLDGQAFCEILKYAQS</sequence>
<dbReference type="EMBL" id="CAKKNE010000006">
    <property type="protein sequence ID" value="CAH0379347.1"/>
    <property type="molecule type" value="Genomic_DNA"/>
</dbReference>